<evidence type="ECO:0000313" key="2">
    <source>
        <dbReference type="Proteomes" id="UP001281147"/>
    </source>
</evidence>
<proteinExistence type="predicted"/>
<sequence>MSKELSPAQCVLLTVHYASEGNIEALHSFTPTRLDALDPELVLRILLAYLPESIEPREYTTYVGEVASRLYLDVDREDVVVDTSPVKDLDEEVAKRKVRKLTLPELRPPAYPPGAPDNALICFLCHRAYRIDAETGLLNLTPQLIEPFLERHDYLRTWYISVVLPIHRLQLVYYPGDEGVAIALSDFEKLSGREAIDFLMRRSAMIESNSDNGPTDTSPKSEVVRDIKGLVGPWMYGDTQRKRRKLDNSGAREEASGGLSKLSNGMRKISLTAMTPEDATGHDWEQLYPWMVFQARDNFPLVAQIVEEWDGPGDVDLGGLNPGNADTYLDEDLQTKLEKHYAQAAFAACYAVQADDEQTVRGAHTILARLAELLDFIPPPDLATSVESLPKVTRQSTALDGSEPLVDSEPDTLLKPGHTLTAPELDRYMLLQMVVYSAYQLAGLGYPISLVNVAKLHSSVSADEPLSVLQKILHGLLKRQANKDEVAWASDRSKLIWLWNWGIDTDDENATKGAGVLGKIPRDKFEEEMLKCFTEASSYELAINLYLSPPPSHLRHKRAEQIILMRAMEAYDDASNGNRNRGGMKKANDIISTFRPYFSESVRFRQASALISATHALSFYSLTLQHGVPFQPVSIRVSQDPIGLISKVLEQNPRSYTKLDDLIDIGRHLVSAGLPQSDNSGAVAGEGIGEDPEELESRREDAGRRVTFMAMESALQEGDFETAYSYIVSRLTPQSTNIEAPETTRLKPEHTRNVSKNSTPSKVAASDDDVSWRAAFLAGRYRPAAASPPTLRRLEQRTELLSLALLLAPVSALTEILAAWRRCEEEMSSLQVAQQQAEEEFDDRADKRQSTSSLPGNFTVHGDQPQMVLNQKRREMGRMSGKAGESEAPVSMFDLTRSAAQALSKNAFPLRGAARSSSSHESGSMETSVESLGGESGTEGQQRVRRRDMVANAVSGGLASGLGWVLGATPAGGQQQQQQ</sequence>
<comment type="caution">
    <text evidence="1">The sequence shown here is derived from an EMBL/GenBank/DDBJ whole genome shotgun (WGS) entry which is preliminary data.</text>
</comment>
<dbReference type="Proteomes" id="UP001281147">
    <property type="component" value="Unassembled WGS sequence"/>
</dbReference>
<name>A0ACC3NZV9_9PEZI</name>
<reference evidence="1" key="1">
    <citation type="submission" date="2023-07" db="EMBL/GenBank/DDBJ databases">
        <title>Black Yeasts Isolated from many extreme environments.</title>
        <authorList>
            <person name="Coleine C."/>
            <person name="Stajich J.E."/>
            <person name="Selbmann L."/>
        </authorList>
    </citation>
    <scope>NUCLEOTIDE SEQUENCE</scope>
    <source>
        <strain evidence="1">CCFEE 5714</strain>
    </source>
</reference>
<accession>A0ACC3NZV9</accession>
<keyword evidence="2" id="KW-1185">Reference proteome</keyword>
<protein>
    <submittedName>
        <fullName evidence="1">Uncharacterized protein</fullName>
    </submittedName>
</protein>
<evidence type="ECO:0000313" key="1">
    <source>
        <dbReference type="EMBL" id="KAK3726071.1"/>
    </source>
</evidence>
<gene>
    <name evidence="1" type="ORF">LTR37_000219</name>
</gene>
<organism evidence="1 2">
    <name type="scientific">Vermiconidia calcicola</name>
    <dbReference type="NCBI Taxonomy" id="1690605"/>
    <lineage>
        <taxon>Eukaryota</taxon>
        <taxon>Fungi</taxon>
        <taxon>Dikarya</taxon>
        <taxon>Ascomycota</taxon>
        <taxon>Pezizomycotina</taxon>
        <taxon>Dothideomycetes</taxon>
        <taxon>Dothideomycetidae</taxon>
        <taxon>Mycosphaerellales</taxon>
        <taxon>Extremaceae</taxon>
        <taxon>Vermiconidia</taxon>
    </lineage>
</organism>
<dbReference type="EMBL" id="JAUTXU010000001">
    <property type="protein sequence ID" value="KAK3726071.1"/>
    <property type="molecule type" value="Genomic_DNA"/>
</dbReference>